<comment type="subcellular location">
    <subcellularLocation>
        <location evidence="1">Endomembrane system</location>
    </subcellularLocation>
</comment>
<keyword evidence="8" id="KW-1185">Reference proteome</keyword>
<sequence length="776" mass="87686">MSIMLNRTWNYLSQSLASSPTFGGYPGPRWTLPDNGTDQEDRTHHLPPVLAHFLQTLYLVQTKSEESSLVLAHLKEIQAKLKETDVKPAVMADALVRAMACHTLGYDVKFIQIYALQLAQKGSILEKKMGYLACTLLLSENDELILLLINTILKDLKSQNVIEVNIALIAAIHLTPKEMAPMLLPVLQEKTTHTKDFIRKKALICLESIMQKAPDYIPSLETTVYNCLSDPDPGVVGVAVQVMRSVTLHNTTCDSGLIQPLIEILNQILDHKFPKDYVYHGVEAPWVQMDLMILLAVLLERSDWSDHHAGLISRSLLRSLEGVSPKETIGQAIIYQCIKTIAVMNQKTRGESKIYQQLVDKSLFYINKCLQSKHNNMKYMGLASLYEFFRYPPTPKLTEVEQENVLACLKHPDDSIQRKALSFLYELANDENVTGICATLVEFIRSSKDPFQTEELIIKCMQVAKKLHQSNLGWYTGLLLKLLQASKSNREVIVVEIQESLGAPLTDEEDSDKRSIRHKSGLKLSKVLENLCNKEKPPPIVQRLFLWSLVQDFQTDVTANVSKVLEIGRQALALDLDSPESEKIVISSLDSVFCLIHLNECSHEDIVAFIELCAQQYKNPRIQDLALEIQFFWSNLADLQGMEKPDEECPDWTLSSADEFVVKCLTEDQDLEVYDPRQKLISKSNSPLESESFRFTPYHVLEESPSKRSNPSKASKDHTDDRIPVKQVWSIYGRLENPENPQATKSHGKEDANTFGKVDNLVDLESVALEALEDLS</sequence>
<dbReference type="GO" id="GO:0012505">
    <property type="term" value="C:endomembrane system"/>
    <property type="evidence" value="ECO:0007669"/>
    <property type="project" value="UniProtKB-SubCell"/>
</dbReference>
<organism evidence="7 8">
    <name type="scientific">Tigriopus californicus</name>
    <name type="common">Marine copepod</name>
    <dbReference type="NCBI Taxonomy" id="6832"/>
    <lineage>
        <taxon>Eukaryota</taxon>
        <taxon>Metazoa</taxon>
        <taxon>Ecdysozoa</taxon>
        <taxon>Arthropoda</taxon>
        <taxon>Crustacea</taxon>
        <taxon>Multicrustacea</taxon>
        <taxon>Hexanauplia</taxon>
        <taxon>Copepoda</taxon>
        <taxon>Harpacticoida</taxon>
        <taxon>Harpacticidae</taxon>
        <taxon>Tigriopus</taxon>
    </lineage>
</organism>
<dbReference type="Pfam" id="PF01602">
    <property type="entry name" value="Adaptin_N"/>
    <property type="match status" value="1"/>
</dbReference>
<name>A0A553NFT9_TIGCA</name>
<gene>
    <name evidence="7" type="ORF">TCAL_01859</name>
</gene>
<dbReference type="GO" id="GO:0016192">
    <property type="term" value="P:vesicle-mediated transport"/>
    <property type="evidence" value="ECO:0007669"/>
    <property type="project" value="InterPro"/>
</dbReference>
<feature type="region of interest" description="Disordered" evidence="5">
    <location>
        <begin position="701"/>
        <end position="720"/>
    </location>
</feature>
<dbReference type="InterPro" id="IPR011989">
    <property type="entry name" value="ARM-like"/>
</dbReference>
<dbReference type="AlphaFoldDB" id="A0A553NFT9"/>
<dbReference type="InterPro" id="IPR050840">
    <property type="entry name" value="Adaptor_Complx_Large_Subunit"/>
</dbReference>
<keyword evidence="3" id="KW-0653">Protein transport</keyword>
<comment type="caution">
    <text evidence="7">The sequence shown here is derived from an EMBL/GenBank/DDBJ whole genome shotgun (WGS) entry which is preliminary data.</text>
</comment>
<feature type="domain" description="Clathrin/coatomer adaptor adaptin-like N-terminal" evidence="6">
    <location>
        <begin position="73"/>
        <end position="498"/>
    </location>
</feature>
<dbReference type="OrthoDB" id="6353981at2759"/>
<evidence type="ECO:0000313" key="8">
    <source>
        <dbReference type="Proteomes" id="UP000318571"/>
    </source>
</evidence>
<dbReference type="GO" id="GO:0006886">
    <property type="term" value="P:intracellular protein transport"/>
    <property type="evidence" value="ECO:0007669"/>
    <property type="project" value="InterPro"/>
</dbReference>
<proteinExistence type="predicted"/>
<keyword evidence="4" id="KW-0472">Membrane</keyword>
<evidence type="ECO:0000256" key="4">
    <source>
        <dbReference type="ARBA" id="ARBA00023136"/>
    </source>
</evidence>
<feature type="region of interest" description="Disordered" evidence="5">
    <location>
        <begin position="731"/>
        <end position="754"/>
    </location>
</feature>
<dbReference type="OMA" id="ICLESIM"/>
<evidence type="ECO:0000256" key="5">
    <source>
        <dbReference type="SAM" id="MobiDB-lite"/>
    </source>
</evidence>
<accession>A0A553NFT9</accession>
<dbReference type="InterPro" id="IPR002553">
    <property type="entry name" value="Clathrin/coatomer_adapt-like_N"/>
</dbReference>
<dbReference type="Proteomes" id="UP000318571">
    <property type="component" value="Chromosome 10"/>
</dbReference>
<evidence type="ECO:0000256" key="2">
    <source>
        <dbReference type="ARBA" id="ARBA00022448"/>
    </source>
</evidence>
<keyword evidence="2" id="KW-0813">Transport</keyword>
<dbReference type="STRING" id="6832.A0A553NFT9"/>
<dbReference type="Gene3D" id="1.25.10.10">
    <property type="entry name" value="Leucine-rich Repeat Variant"/>
    <property type="match status" value="1"/>
</dbReference>
<protein>
    <recommendedName>
        <fullName evidence="6">Clathrin/coatomer adaptor adaptin-like N-terminal domain-containing protein</fullName>
    </recommendedName>
</protein>
<dbReference type="EMBL" id="VCGU01000458">
    <property type="protein sequence ID" value="TRY64310.1"/>
    <property type="molecule type" value="Genomic_DNA"/>
</dbReference>
<dbReference type="GO" id="GO:0030117">
    <property type="term" value="C:membrane coat"/>
    <property type="evidence" value="ECO:0007669"/>
    <property type="project" value="InterPro"/>
</dbReference>
<evidence type="ECO:0000256" key="1">
    <source>
        <dbReference type="ARBA" id="ARBA00004308"/>
    </source>
</evidence>
<evidence type="ECO:0000259" key="6">
    <source>
        <dbReference type="Pfam" id="PF01602"/>
    </source>
</evidence>
<reference evidence="7 8" key="1">
    <citation type="journal article" date="2018" name="Nat. Ecol. Evol.">
        <title>Genomic signatures of mitonuclear coevolution across populations of Tigriopus californicus.</title>
        <authorList>
            <person name="Barreto F.S."/>
            <person name="Watson E.T."/>
            <person name="Lima T.G."/>
            <person name="Willett C.S."/>
            <person name="Edmands S."/>
            <person name="Li W."/>
            <person name="Burton R.S."/>
        </authorList>
    </citation>
    <scope>NUCLEOTIDE SEQUENCE [LARGE SCALE GENOMIC DNA]</scope>
    <source>
        <strain evidence="7 8">San Diego</strain>
    </source>
</reference>
<dbReference type="InterPro" id="IPR016024">
    <property type="entry name" value="ARM-type_fold"/>
</dbReference>
<dbReference type="SUPFAM" id="SSF48371">
    <property type="entry name" value="ARM repeat"/>
    <property type="match status" value="1"/>
</dbReference>
<dbReference type="PANTHER" id="PTHR22780">
    <property type="entry name" value="ADAPTIN, ALPHA/GAMMA/EPSILON"/>
    <property type="match status" value="1"/>
</dbReference>
<evidence type="ECO:0000313" key="7">
    <source>
        <dbReference type="EMBL" id="TRY64310.1"/>
    </source>
</evidence>
<evidence type="ECO:0000256" key="3">
    <source>
        <dbReference type="ARBA" id="ARBA00022927"/>
    </source>
</evidence>